<keyword evidence="2 5" id="KW-0812">Transmembrane</keyword>
<feature type="transmembrane region" description="Helical" evidence="5">
    <location>
        <begin position="443"/>
        <end position="472"/>
    </location>
</feature>
<feature type="transmembrane region" description="Helical" evidence="5">
    <location>
        <begin position="212"/>
        <end position="231"/>
    </location>
</feature>
<dbReference type="InterPro" id="IPR004776">
    <property type="entry name" value="Mem_transp_PIN-like"/>
</dbReference>
<reference evidence="7 8" key="1">
    <citation type="submission" date="2020-06" db="EMBL/GenBank/DDBJ databases">
        <authorList>
            <person name="Li R."/>
            <person name="Bekaert M."/>
        </authorList>
    </citation>
    <scope>NUCLEOTIDE SEQUENCE [LARGE SCALE GENOMIC DNA]</scope>
    <source>
        <strain evidence="8">wild</strain>
    </source>
</reference>
<feature type="transmembrane region" description="Helical" evidence="5">
    <location>
        <begin position="312"/>
        <end position="332"/>
    </location>
</feature>
<dbReference type="Pfam" id="PF03547">
    <property type="entry name" value="Mem_trans"/>
    <property type="match status" value="1"/>
</dbReference>
<proteinExistence type="predicted"/>
<feature type="transmembrane region" description="Helical" evidence="5">
    <location>
        <begin position="274"/>
        <end position="292"/>
    </location>
</feature>
<feature type="transmembrane region" description="Helical" evidence="5">
    <location>
        <begin position="698"/>
        <end position="721"/>
    </location>
</feature>
<dbReference type="PANTHER" id="PTHR22829:SF5">
    <property type="entry name" value="INTEGRAL MEMBRANE PROTEIN GPR155"/>
    <property type="match status" value="1"/>
</dbReference>
<evidence type="ECO:0000313" key="8">
    <source>
        <dbReference type="Proteomes" id="UP000507470"/>
    </source>
</evidence>
<feature type="transmembrane region" description="Helical" evidence="5">
    <location>
        <begin position="30"/>
        <end position="47"/>
    </location>
</feature>
<dbReference type="GO" id="GO:0035556">
    <property type="term" value="P:intracellular signal transduction"/>
    <property type="evidence" value="ECO:0007669"/>
    <property type="project" value="InterPro"/>
</dbReference>
<feature type="transmembrane region" description="Helical" evidence="5">
    <location>
        <begin position="741"/>
        <end position="767"/>
    </location>
</feature>
<feature type="transmembrane region" description="Helical" evidence="5">
    <location>
        <begin position="525"/>
        <end position="544"/>
    </location>
</feature>
<organism evidence="7 8">
    <name type="scientific">Mytilus coruscus</name>
    <name type="common">Sea mussel</name>
    <dbReference type="NCBI Taxonomy" id="42192"/>
    <lineage>
        <taxon>Eukaryota</taxon>
        <taxon>Metazoa</taxon>
        <taxon>Spiralia</taxon>
        <taxon>Lophotrochozoa</taxon>
        <taxon>Mollusca</taxon>
        <taxon>Bivalvia</taxon>
        <taxon>Autobranchia</taxon>
        <taxon>Pteriomorphia</taxon>
        <taxon>Mytilida</taxon>
        <taxon>Mytiloidea</taxon>
        <taxon>Mytilidae</taxon>
        <taxon>Mytilinae</taxon>
        <taxon>Mytilus</taxon>
    </lineage>
</organism>
<feature type="transmembrane region" description="Helical" evidence="5">
    <location>
        <begin position="95"/>
        <end position="112"/>
    </location>
</feature>
<dbReference type="OrthoDB" id="2133778at2759"/>
<gene>
    <name evidence="7" type="ORF">MCOR_31803</name>
</gene>
<feature type="domain" description="DEP" evidence="6">
    <location>
        <begin position="813"/>
        <end position="887"/>
    </location>
</feature>
<dbReference type="GO" id="GO:0016020">
    <property type="term" value="C:membrane"/>
    <property type="evidence" value="ECO:0007669"/>
    <property type="project" value="UniProtKB-SubCell"/>
</dbReference>
<evidence type="ECO:0000256" key="2">
    <source>
        <dbReference type="ARBA" id="ARBA00022692"/>
    </source>
</evidence>
<dbReference type="InterPro" id="IPR051832">
    <property type="entry name" value="mTOR-Rac_regulators"/>
</dbReference>
<evidence type="ECO:0000256" key="4">
    <source>
        <dbReference type="ARBA" id="ARBA00023136"/>
    </source>
</evidence>
<dbReference type="GO" id="GO:0055085">
    <property type="term" value="P:transmembrane transport"/>
    <property type="evidence" value="ECO:0007669"/>
    <property type="project" value="InterPro"/>
</dbReference>
<protein>
    <recommendedName>
        <fullName evidence="6">DEP domain-containing protein</fullName>
    </recommendedName>
</protein>
<feature type="transmembrane region" description="Helical" evidence="5">
    <location>
        <begin position="413"/>
        <end position="431"/>
    </location>
</feature>
<keyword evidence="3 5" id="KW-1133">Transmembrane helix</keyword>
<name>A0A6J8CLP0_MYTCO</name>
<feature type="transmembrane region" description="Helical" evidence="5">
    <location>
        <begin position="152"/>
        <end position="175"/>
    </location>
</feature>
<evidence type="ECO:0000313" key="7">
    <source>
        <dbReference type="EMBL" id="CAC5397358.1"/>
    </source>
</evidence>
<comment type="subcellular location">
    <subcellularLocation>
        <location evidence="1">Membrane</location>
        <topology evidence="1">Multi-pass membrane protein</topology>
    </subcellularLocation>
</comment>
<evidence type="ECO:0000256" key="5">
    <source>
        <dbReference type="SAM" id="Phobius"/>
    </source>
</evidence>
<sequence length="892" mass="99997">MDTNHSTSSPHSVHNDTHTDSGTTVNFDNLYPAIVQCFAVILFGYIAGRANIISTSQGKGIGTFVSKFCLPALLFKNMCILDFSIVNWMFLTSVLISKSVVFIIVTIVTLVAKRPVNYGYAGLFAIFCTQSNDFALGYPILQALYDKSHPQYLNYIYLIAPVSVVILNPIGFLLLEIQKKREGVDVEVSKSINDSGPKSGTCALILHVIKGVITNPIVFMTIIGIAGNFILRRNLPLVISEILDVLGDAFSGAALFYLGLSLVGKISGQMGPQLIVPVLLIAAKALILPLVTWEVVGALEKSYSNKNTTESLSMFGFLYGTFPTAPSVFLYASHYSIGQDIVATGMVAGTFLSAPIMFVSAKMLTVVVNSELDYKTLMLETSFDTSIISLVCNIWVIVLLFLSGRYKKMPHQFLLCFCVAHVFSCLGLILYEGTHSKTISWIHLVQFTLILVGVLSTRCWTAVISLCLYFLHCRSLCFVLRIRWWLILAGFGIPMFCTGLLIMLAGHHMHAEIDPSFHYGEDQTILSLAILTVCSIINIVCLILKQRNSSAYSKLREHQNGDILNSKRKKNNGIKDDSRCRLLGRKDSKEEDYRSMNSCNNCDNSCEGVGRTSIEDIVPFPKETESLISDSSSNSSDGLTDTYEVEQCVYGTCGIEQRRRCAGLLRKYNTSVVAIPDEDSVGSNRSRNVKDDFQSNRFMLMLVLCQVSMFMGLFLCTWRLFNRVTTGTYVEVEFLDGVMNYGQGFIIFAIFGFDTRLIFLPCIKSLVNFKRKLLKRWRKLVYGVEIVTLPDSSELDEETMHLCEQFKKYHKNNCSKAIVKDLKYRLKEYKQVFTGTDMCDWLLEVGLAHDRGEAIEYGRTLVTGHIVSHVTKEHHFHDLPYFYNFIDEEEDA</sequence>
<evidence type="ECO:0000256" key="1">
    <source>
        <dbReference type="ARBA" id="ARBA00004141"/>
    </source>
</evidence>
<dbReference type="PROSITE" id="PS50186">
    <property type="entry name" value="DEP"/>
    <property type="match status" value="1"/>
</dbReference>
<keyword evidence="8" id="KW-1185">Reference proteome</keyword>
<evidence type="ECO:0000259" key="6">
    <source>
        <dbReference type="PROSITE" id="PS50186"/>
    </source>
</evidence>
<dbReference type="InterPro" id="IPR036388">
    <property type="entry name" value="WH-like_DNA-bd_sf"/>
</dbReference>
<dbReference type="PANTHER" id="PTHR22829">
    <property type="entry name" value="DEP DOMAIN PROTEIN"/>
    <property type="match status" value="1"/>
</dbReference>
<dbReference type="Gene3D" id="1.20.1070.10">
    <property type="entry name" value="Rhodopsin 7-helix transmembrane proteins"/>
    <property type="match status" value="1"/>
</dbReference>
<keyword evidence="4 5" id="KW-0472">Membrane</keyword>
<dbReference type="SMART" id="SM00049">
    <property type="entry name" value="DEP"/>
    <property type="match status" value="1"/>
</dbReference>
<dbReference type="InterPro" id="IPR000591">
    <property type="entry name" value="DEP_dom"/>
</dbReference>
<evidence type="ECO:0000256" key="3">
    <source>
        <dbReference type="ARBA" id="ARBA00022989"/>
    </source>
</evidence>
<feature type="transmembrane region" description="Helical" evidence="5">
    <location>
        <begin position="341"/>
        <end position="361"/>
    </location>
</feature>
<dbReference type="AlphaFoldDB" id="A0A6J8CLP0"/>
<dbReference type="SUPFAM" id="SSF46785">
    <property type="entry name" value="Winged helix' DNA-binding domain"/>
    <property type="match status" value="1"/>
</dbReference>
<accession>A0A6J8CLP0</accession>
<feature type="transmembrane region" description="Helical" evidence="5">
    <location>
        <begin position="119"/>
        <end position="140"/>
    </location>
</feature>
<feature type="transmembrane region" description="Helical" evidence="5">
    <location>
        <begin position="484"/>
        <end position="505"/>
    </location>
</feature>
<feature type="transmembrane region" description="Helical" evidence="5">
    <location>
        <begin position="68"/>
        <end position="89"/>
    </location>
</feature>
<feature type="transmembrane region" description="Helical" evidence="5">
    <location>
        <begin position="381"/>
        <end position="401"/>
    </location>
</feature>
<dbReference type="GO" id="GO:0030514">
    <property type="term" value="P:negative regulation of BMP signaling pathway"/>
    <property type="evidence" value="ECO:0007669"/>
    <property type="project" value="TreeGrafter"/>
</dbReference>
<feature type="transmembrane region" description="Helical" evidence="5">
    <location>
        <begin position="237"/>
        <end position="262"/>
    </location>
</feature>
<dbReference type="EMBL" id="CACVKT020005675">
    <property type="protein sequence ID" value="CAC5397358.1"/>
    <property type="molecule type" value="Genomic_DNA"/>
</dbReference>
<dbReference type="Proteomes" id="UP000507470">
    <property type="component" value="Unassembled WGS sequence"/>
</dbReference>
<dbReference type="InterPro" id="IPR036390">
    <property type="entry name" value="WH_DNA-bd_sf"/>
</dbReference>
<dbReference type="Pfam" id="PF00610">
    <property type="entry name" value="DEP"/>
    <property type="match status" value="1"/>
</dbReference>
<dbReference type="Gene3D" id="1.10.10.10">
    <property type="entry name" value="Winged helix-like DNA-binding domain superfamily/Winged helix DNA-binding domain"/>
    <property type="match status" value="1"/>
</dbReference>